<evidence type="ECO:0000313" key="3">
    <source>
        <dbReference type="Proteomes" id="UP000585507"/>
    </source>
</evidence>
<name>A0A7W8XBB6_9HYPH</name>
<accession>A0A7W8XBB6</accession>
<dbReference type="RefSeq" id="WP_018330000.1">
    <property type="nucleotide sequence ID" value="NZ_JACHBK010000014.1"/>
</dbReference>
<proteinExistence type="predicted"/>
<feature type="region of interest" description="Disordered" evidence="1">
    <location>
        <begin position="98"/>
        <end position="133"/>
    </location>
</feature>
<protein>
    <recommendedName>
        <fullName evidence="4">DUF2946 domain-containing protein</fullName>
    </recommendedName>
</protein>
<comment type="caution">
    <text evidence="2">The sequence shown here is derived from an EMBL/GenBank/DDBJ whole genome shotgun (WGS) entry which is preliminary data.</text>
</comment>
<evidence type="ECO:0000313" key="2">
    <source>
        <dbReference type="EMBL" id="MBB5538536.1"/>
    </source>
</evidence>
<gene>
    <name evidence="2" type="ORF">GGD55_005275</name>
</gene>
<dbReference type="Proteomes" id="UP000585507">
    <property type="component" value="Unassembled WGS sequence"/>
</dbReference>
<dbReference type="AlphaFoldDB" id="A0A7W8XBB6"/>
<sequence length="133" mass="14093">MGRPHSYLHVMRAILLITALFCALISGWTASLARVQDLGGMVTMHHTRASADHGASASPGLDHCAPKANNCDHHPQTVHPLLCAACFAVVLDTPDLGRAEPPGSAIRPRPQKPLQATALEPQFPPPKTLLSAS</sequence>
<organism evidence="2 3">
    <name type="scientific">Rhizobium giardinii</name>
    <dbReference type="NCBI Taxonomy" id="56731"/>
    <lineage>
        <taxon>Bacteria</taxon>
        <taxon>Pseudomonadati</taxon>
        <taxon>Pseudomonadota</taxon>
        <taxon>Alphaproteobacteria</taxon>
        <taxon>Hyphomicrobiales</taxon>
        <taxon>Rhizobiaceae</taxon>
        <taxon>Rhizobium/Agrobacterium group</taxon>
        <taxon>Rhizobium</taxon>
    </lineage>
</organism>
<dbReference type="EMBL" id="JACHBK010000014">
    <property type="protein sequence ID" value="MBB5538536.1"/>
    <property type="molecule type" value="Genomic_DNA"/>
</dbReference>
<reference evidence="2 3" key="1">
    <citation type="submission" date="2020-08" db="EMBL/GenBank/DDBJ databases">
        <title>Genomic Encyclopedia of Type Strains, Phase IV (KMG-V): Genome sequencing to study the core and pangenomes of soil and plant-associated prokaryotes.</title>
        <authorList>
            <person name="Whitman W."/>
        </authorList>
    </citation>
    <scope>NUCLEOTIDE SEQUENCE [LARGE SCALE GENOMIC DNA]</scope>
    <source>
        <strain evidence="2 3">SEMIA 4084</strain>
    </source>
</reference>
<evidence type="ECO:0000256" key="1">
    <source>
        <dbReference type="SAM" id="MobiDB-lite"/>
    </source>
</evidence>
<keyword evidence="3" id="KW-1185">Reference proteome</keyword>
<evidence type="ECO:0008006" key="4">
    <source>
        <dbReference type="Google" id="ProtNLM"/>
    </source>
</evidence>